<name>A0A521CGK6_9BACT</name>
<organism evidence="1 2">
    <name type="scientific">Fodinibius sediminis</name>
    <dbReference type="NCBI Taxonomy" id="1214077"/>
    <lineage>
        <taxon>Bacteria</taxon>
        <taxon>Pseudomonadati</taxon>
        <taxon>Balneolota</taxon>
        <taxon>Balneolia</taxon>
        <taxon>Balneolales</taxon>
        <taxon>Balneolaceae</taxon>
        <taxon>Fodinibius</taxon>
    </lineage>
</organism>
<accession>A0A521CGK6</accession>
<proteinExistence type="predicted"/>
<dbReference type="OrthoDB" id="9839032at2"/>
<dbReference type="Proteomes" id="UP000317593">
    <property type="component" value="Unassembled WGS sequence"/>
</dbReference>
<dbReference type="EMBL" id="FXTH01000006">
    <property type="protein sequence ID" value="SMO58568.1"/>
    <property type="molecule type" value="Genomic_DNA"/>
</dbReference>
<gene>
    <name evidence="1" type="ORF">SAMN06265218_10666</name>
</gene>
<reference evidence="1 2" key="1">
    <citation type="submission" date="2017-05" db="EMBL/GenBank/DDBJ databases">
        <authorList>
            <person name="Varghese N."/>
            <person name="Submissions S."/>
        </authorList>
    </citation>
    <scope>NUCLEOTIDE SEQUENCE [LARGE SCALE GENOMIC DNA]</scope>
    <source>
        <strain evidence="1 2">DSM 21194</strain>
    </source>
</reference>
<dbReference type="AlphaFoldDB" id="A0A521CGK6"/>
<evidence type="ECO:0000313" key="2">
    <source>
        <dbReference type="Proteomes" id="UP000317593"/>
    </source>
</evidence>
<dbReference type="RefSeq" id="WP_142714063.1">
    <property type="nucleotide sequence ID" value="NZ_FXTH01000006.1"/>
</dbReference>
<evidence type="ECO:0000313" key="1">
    <source>
        <dbReference type="EMBL" id="SMO58568.1"/>
    </source>
</evidence>
<protein>
    <submittedName>
        <fullName evidence="1">Uncharacterized protein</fullName>
    </submittedName>
</protein>
<keyword evidence="2" id="KW-1185">Reference proteome</keyword>
<sequence>MKWALIILIFFPAALQAQEYKVRSRCMGNGTYAMVVEHNKQFYIVETPEYFQNNWIIEDLLGISLGGNRILYYMNSVGVTDNIEVRVLSRLQWKYAGYSGAKAICRQITQTRFGPISNFPP</sequence>